<dbReference type="InterPro" id="IPR036661">
    <property type="entry name" value="Luciferase-like_sf"/>
</dbReference>
<keyword evidence="1" id="KW-0560">Oxidoreductase</keyword>
<dbReference type="PANTHER" id="PTHR30137">
    <property type="entry name" value="LUCIFERASE-LIKE MONOOXYGENASE"/>
    <property type="match status" value="1"/>
</dbReference>
<evidence type="ECO:0000256" key="1">
    <source>
        <dbReference type="ARBA" id="ARBA00023002"/>
    </source>
</evidence>
<dbReference type="Gene3D" id="3.20.20.30">
    <property type="entry name" value="Luciferase-like domain"/>
    <property type="match status" value="1"/>
</dbReference>
<dbReference type="Pfam" id="PF00296">
    <property type="entry name" value="Bac_luciferase"/>
    <property type="match status" value="1"/>
</dbReference>
<dbReference type="SUPFAM" id="SSF51679">
    <property type="entry name" value="Bacterial luciferase-like"/>
    <property type="match status" value="1"/>
</dbReference>
<proteinExistence type="predicted"/>
<keyword evidence="2" id="KW-0503">Monooxygenase</keyword>
<evidence type="ECO:0000256" key="2">
    <source>
        <dbReference type="ARBA" id="ARBA00023033"/>
    </source>
</evidence>
<name>A0ABX5AW27_9MICO</name>
<evidence type="ECO:0000313" key="5">
    <source>
        <dbReference type="Proteomes" id="UP000237755"/>
    </source>
</evidence>
<dbReference type="InterPro" id="IPR022290">
    <property type="entry name" value="LLM_Atu2307-like"/>
</dbReference>
<gene>
    <name evidence="4" type="ORF">GY24_10260</name>
</gene>
<dbReference type="InterPro" id="IPR011251">
    <property type="entry name" value="Luciferase-like_dom"/>
</dbReference>
<comment type="caution">
    <text evidence="4">The sequence shown here is derived from an EMBL/GenBank/DDBJ whole genome shotgun (WGS) entry which is preliminary data.</text>
</comment>
<accession>A0ABX5AW27</accession>
<reference evidence="4 5" key="1">
    <citation type="journal article" date="2008" name="Int. J. Syst. Evol. Microbiol.">
        <title>Leifsonia pindariensis sp. nov., isolated from the Pindari glacier of the Indian Himalayas, and emended description of the genus Leifsonia.</title>
        <authorList>
            <person name="Reddy G.S."/>
            <person name="Prabagaran S.R."/>
            <person name="Shivaji S."/>
        </authorList>
    </citation>
    <scope>NUCLEOTIDE SEQUENCE [LARGE SCALE GENOMIC DNA]</scope>
    <source>
        <strain evidence="4 5">PON 10</strain>
    </source>
</reference>
<sequence>MARSVELGVDTFGDVTFDQDGHPLSQGEVLRNLVQQGVLADKVGLDFIGVGEHHRADFAVSAPEVVLAAIAGQTERIHLGSAVTVLSSDDPVRVYQRFATLDGISGGRAEVILGRGSFTESFPLFGLPLDRYEELFEEKLELFVELIKQGPVSWNGTVRSGLNEQHVYPHTESGTLRTWVGVGGSPESVVRTARHGLPLMLAIIGGSPVRFAPYVDLYHRALAQYGQPLQPVGIHSPGHIAETDEQAKDELWPHYAVMQQRIGRERGWPPMTREQFEESAGPDGALYVGSPETVAQKIAAAVRALQASRFDLKYSNGTLPHAALMSSIELYGTAVAPRVRELLETSK</sequence>
<dbReference type="Proteomes" id="UP000237755">
    <property type="component" value="Unassembled WGS sequence"/>
</dbReference>
<dbReference type="InterPro" id="IPR050766">
    <property type="entry name" value="Bact_Lucif_Oxidored"/>
</dbReference>
<feature type="domain" description="Luciferase-like" evidence="3">
    <location>
        <begin position="17"/>
        <end position="304"/>
    </location>
</feature>
<evidence type="ECO:0000259" key="3">
    <source>
        <dbReference type="Pfam" id="PF00296"/>
    </source>
</evidence>
<keyword evidence="5" id="KW-1185">Reference proteome</keyword>
<dbReference type="RefSeq" id="WP_104475545.1">
    <property type="nucleotide sequence ID" value="NZ_MPZN01000031.1"/>
</dbReference>
<protein>
    <submittedName>
        <fullName evidence="4">Luciferase</fullName>
    </submittedName>
</protein>
<dbReference type="EMBL" id="MPZN01000031">
    <property type="protein sequence ID" value="PPL18594.1"/>
    <property type="molecule type" value="Genomic_DNA"/>
</dbReference>
<evidence type="ECO:0000313" key="4">
    <source>
        <dbReference type="EMBL" id="PPL18594.1"/>
    </source>
</evidence>
<organism evidence="4 5">
    <name type="scientific">Microterricola pindariensis</name>
    <dbReference type="NCBI Taxonomy" id="478010"/>
    <lineage>
        <taxon>Bacteria</taxon>
        <taxon>Bacillati</taxon>
        <taxon>Actinomycetota</taxon>
        <taxon>Actinomycetes</taxon>
        <taxon>Micrococcales</taxon>
        <taxon>Microbacteriaceae</taxon>
        <taxon>Microterricola</taxon>
    </lineage>
</organism>
<dbReference type="PANTHER" id="PTHR30137:SF8">
    <property type="entry name" value="BLR5498 PROTEIN"/>
    <property type="match status" value="1"/>
</dbReference>
<dbReference type="NCBIfam" id="TIGR03858">
    <property type="entry name" value="LLM_2I7G"/>
    <property type="match status" value="1"/>
</dbReference>